<dbReference type="PANTHER" id="PTHR30250">
    <property type="entry name" value="PST FAMILY PREDICTED COLANIC ACID TRANSPORTER"/>
    <property type="match status" value="1"/>
</dbReference>
<comment type="subcellular location">
    <subcellularLocation>
        <location evidence="1">Cell membrane</location>
        <topology evidence="1">Multi-pass membrane protein</topology>
    </subcellularLocation>
</comment>
<dbReference type="GO" id="GO:0005886">
    <property type="term" value="C:plasma membrane"/>
    <property type="evidence" value="ECO:0007669"/>
    <property type="project" value="UniProtKB-SubCell"/>
</dbReference>
<evidence type="ECO:0000256" key="3">
    <source>
        <dbReference type="ARBA" id="ARBA00022475"/>
    </source>
</evidence>
<feature type="transmembrane region" description="Helical" evidence="7">
    <location>
        <begin position="380"/>
        <end position="401"/>
    </location>
</feature>
<accession>A0A0F5JLR3</accession>
<dbReference type="EMBL" id="AQHW01000009">
    <property type="protein sequence ID" value="KKB58713.1"/>
    <property type="molecule type" value="Genomic_DNA"/>
</dbReference>
<organism evidence="8 9">
    <name type="scientific">Parabacteroides gordonii MS-1 = DSM 23371</name>
    <dbReference type="NCBI Taxonomy" id="1203610"/>
    <lineage>
        <taxon>Bacteria</taxon>
        <taxon>Pseudomonadati</taxon>
        <taxon>Bacteroidota</taxon>
        <taxon>Bacteroidia</taxon>
        <taxon>Bacteroidales</taxon>
        <taxon>Tannerellaceae</taxon>
        <taxon>Parabacteroides</taxon>
    </lineage>
</organism>
<feature type="transmembrane region" description="Helical" evidence="7">
    <location>
        <begin position="150"/>
        <end position="167"/>
    </location>
</feature>
<feature type="transmembrane region" description="Helical" evidence="7">
    <location>
        <begin position="290"/>
        <end position="309"/>
    </location>
</feature>
<feature type="transmembrane region" description="Helical" evidence="7">
    <location>
        <begin position="441"/>
        <end position="461"/>
    </location>
</feature>
<dbReference type="Proteomes" id="UP000033035">
    <property type="component" value="Unassembled WGS sequence"/>
</dbReference>
<proteinExistence type="inferred from homology"/>
<keyword evidence="4 7" id="KW-0812">Transmembrane</keyword>
<reference evidence="8 9" key="1">
    <citation type="submission" date="2013-04" db="EMBL/GenBank/DDBJ databases">
        <title>The Genome Sequence of Parabacteroides gordonii DSM 23371.</title>
        <authorList>
            <consortium name="The Broad Institute Genomics Platform"/>
            <person name="Earl A."/>
            <person name="Ward D."/>
            <person name="Feldgarden M."/>
            <person name="Gevers D."/>
            <person name="Martens E."/>
            <person name="Sakamoto M."/>
            <person name="Benno Y."/>
            <person name="Suzuki N."/>
            <person name="Matsunaga N."/>
            <person name="Koshihara K."/>
            <person name="Seki M."/>
            <person name="Komiya H."/>
            <person name="Walker B."/>
            <person name="Young S."/>
            <person name="Zeng Q."/>
            <person name="Gargeya S."/>
            <person name="Fitzgerald M."/>
            <person name="Haas B."/>
            <person name="Abouelleil A."/>
            <person name="Allen A.W."/>
            <person name="Alvarado L."/>
            <person name="Arachchi H.M."/>
            <person name="Berlin A.M."/>
            <person name="Chapman S.B."/>
            <person name="Gainer-Dewar J."/>
            <person name="Goldberg J."/>
            <person name="Griggs A."/>
            <person name="Gujja S."/>
            <person name="Hansen M."/>
            <person name="Howarth C."/>
            <person name="Imamovic A."/>
            <person name="Ireland A."/>
            <person name="Larimer J."/>
            <person name="McCowan C."/>
            <person name="Murphy C."/>
            <person name="Pearson M."/>
            <person name="Poon T.W."/>
            <person name="Priest M."/>
            <person name="Roberts A."/>
            <person name="Saif S."/>
            <person name="Shea T."/>
            <person name="Sisk P."/>
            <person name="Sykes S."/>
            <person name="Wortman J."/>
            <person name="Nusbaum C."/>
            <person name="Birren B."/>
        </authorList>
    </citation>
    <scope>NUCLEOTIDE SEQUENCE [LARGE SCALE GENOMIC DNA]</scope>
    <source>
        <strain evidence="8 9">MS-1</strain>
    </source>
</reference>
<evidence type="ECO:0000256" key="4">
    <source>
        <dbReference type="ARBA" id="ARBA00022692"/>
    </source>
</evidence>
<evidence type="ECO:0000256" key="5">
    <source>
        <dbReference type="ARBA" id="ARBA00022989"/>
    </source>
</evidence>
<feature type="transmembrane region" description="Helical" evidence="7">
    <location>
        <begin position="115"/>
        <end position="138"/>
    </location>
</feature>
<feature type="transmembrane region" description="Helical" evidence="7">
    <location>
        <begin position="256"/>
        <end position="278"/>
    </location>
</feature>
<protein>
    <recommendedName>
        <fullName evidence="10">Polysaccharide biosynthesis protein C-terminal domain-containing protein</fullName>
    </recommendedName>
</protein>
<dbReference type="Pfam" id="PF13440">
    <property type="entry name" value="Polysacc_synt_3"/>
    <property type="match status" value="1"/>
</dbReference>
<dbReference type="AlphaFoldDB" id="A0A0F5JLR3"/>
<feature type="transmembrane region" description="Helical" evidence="7">
    <location>
        <begin position="14"/>
        <end position="38"/>
    </location>
</feature>
<evidence type="ECO:0000256" key="7">
    <source>
        <dbReference type="SAM" id="Phobius"/>
    </source>
</evidence>
<evidence type="ECO:0000256" key="6">
    <source>
        <dbReference type="ARBA" id="ARBA00023136"/>
    </source>
</evidence>
<dbReference type="CDD" id="cd13127">
    <property type="entry name" value="MATE_tuaB_like"/>
    <property type="match status" value="1"/>
</dbReference>
<gene>
    <name evidence="8" type="ORF">HMPREF1536_01592</name>
</gene>
<comment type="similarity">
    <text evidence="2">Belongs to the polysaccharide synthase family.</text>
</comment>
<keyword evidence="6 7" id="KW-0472">Membrane</keyword>
<evidence type="ECO:0000256" key="1">
    <source>
        <dbReference type="ARBA" id="ARBA00004651"/>
    </source>
</evidence>
<feature type="transmembrane region" description="Helical" evidence="7">
    <location>
        <begin position="321"/>
        <end position="344"/>
    </location>
</feature>
<evidence type="ECO:0000313" key="9">
    <source>
        <dbReference type="Proteomes" id="UP000033035"/>
    </source>
</evidence>
<dbReference type="RefSeq" id="WP_028726487.1">
    <property type="nucleotide sequence ID" value="NZ_AUAE01000009.1"/>
</dbReference>
<dbReference type="InterPro" id="IPR050833">
    <property type="entry name" value="Poly_Biosynth_Transport"/>
</dbReference>
<dbReference type="HOGENOM" id="CLU_026911_5_2_10"/>
<dbReference type="PANTHER" id="PTHR30250:SF10">
    <property type="entry name" value="LIPOPOLYSACCHARIDE BIOSYNTHESIS PROTEIN WZXC"/>
    <property type="match status" value="1"/>
</dbReference>
<name>A0A0F5JLR3_9BACT</name>
<feature type="transmembrane region" description="Helical" evidence="7">
    <location>
        <begin position="213"/>
        <end position="236"/>
    </location>
</feature>
<evidence type="ECO:0000313" key="8">
    <source>
        <dbReference type="EMBL" id="KKB58713.1"/>
    </source>
</evidence>
<evidence type="ECO:0008006" key="10">
    <source>
        <dbReference type="Google" id="ProtNLM"/>
    </source>
</evidence>
<keyword evidence="5 7" id="KW-1133">Transmembrane helix</keyword>
<evidence type="ECO:0000256" key="2">
    <source>
        <dbReference type="ARBA" id="ARBA00007430"/>
    </source>
</evidence>
<comment type="caution">
    <text evidence="8">The sequence shown here is derived from an EMBL/GenBank/DDBJ whole genome shotgun (WGS) entry which is preliminary data.</text>
</comment>
<dbReference type="STRING" id="1203610.HMPREF1536_01592"/>
<feature type="transmembrane region" description="Helical" evidence="7">
    <location>
        <begin position="356"/>
        <end position="374"/>
    </location>
</feature>
<keyword evidence="3" id="KW-1003">Cell membrane</keyword>
<feature type="transmembrane region" description="Helical" evidence="7">
    <location>
        <begin position="83"/>
        <end position="109"/>
    </location>
</feature>
<keyword evidence="9" id="KW-1185">Reference proteome</keyword>
<feature type="transmembrane region" description="Helical" evidence="7">
    <location>
        <begin position="413"/>
        <end position="435"/>
    </location>
</feature>
<feature type="transmembrane region" description="Helical" evidence="7">
    <location>
        <begin position="44"/>
        <end position="62"/>
    </location>
</feature>
<sequence>MQEETLKDKTAKGLFWGGISNGLQQILSLLFGIFLSRILDAEDYGLVGLLAIFTGIAGSLQESGFSAALTNKLNIRHDDYNSVFWFNIVTGVVLYIILFFSAPLIALFFEQPKLLWVSRIVFLSFLFGCFGTAQAAYLFKNLMVKERAKIDIFALLLSNIVALIMALKGLAYWGIAVQNALYMGIGTFFRWYYSPWRPTFSFTIKPLKEMFPFSSKLLLTHLFGQVSTNVFSLLLGKFYTVQQVGYYSQGYKWMNMGGGLISGMITSVAQPVFAQVTSEKERQVQVLRKMIRFTAFISFPLMFGMALVAKELILITVTDKWLASVPILQILCVWGAFSPICELYKNIVISRGNSKIFLYANIIFGIFQLLLLVVMLPYGILWMVIAYVVAYMGWLLSWHYFANRLIGIKFFDVVKDIVPYLIITFAVLGGSFLVTYKLDNIYVNFILKILISVSLYIFIMWSMKSVIFRESVNYLLRK</sequence>
<dbReference type="PATRIC" id="fig|1203610.3.peg.1631"/>